<sequence>MEEKSKINTYRYFIFNIKEYFNNQHSKLENRKFQSIRYLLKDYIELDTQIRLNVSDGDKLKKSKDALLQNILFYLKNSPLKKYKEFEKDIKILIDIIDNKKTKEDKEEKNIQVKEEERIHTITPFYKKINKYNIIDVWIDILINNVKAYDDVDKLIDCYVSELLFEGYSLEYLKEWWVENCNYKYNKKAGSEEELLHIIDKFKLLSHKYNKKYKIIFKLRLPKRLKDELRKDKCLLIKGIKCKSVNEDLYKENEKFFVNNFDYVEVEIEACDKYRALDLAIYSIETYMDIYRVIDNSIKPINSCLFVGEEKEELSIHNKSKYTNKELTIREKKDIEDFIDLRDKLRRDSEICKPVDEIESIINIIHKMSEFTTENKILNAWGSLENIVSSYTGASIIEKVTTIVPKIITTYMMKQKLNNLWDRLLPLIPKLNCNEIEKCRREDNPKKYNNKIFAEYLLKEETSKKLYESISNNTVISRNIAEIHKLLRDPNALLKQLEFFEESIRHNINSLYRLRNNIVHNSGKVDISAEYNIMTLQYYLNSILGMLIHHIGDNSQLIIEEILHSIVVTYDSYIKGIRELGNKINGKDKNINKEQEVLKYGMDNIVFIKYLYL</sequence>
<gene>
    <name evidence="1" type="ORF">CROST_009210</name>
</gene>
<dbReference type="AlphaFoldDB" id="A0A1S8L9E5"/>
<organism evidence="1 2">
    <name type="scientific">Clostridium felsineum</name>
    <dbReference type="NCBI Taxonomy" id="36839"/>
    <lineage>
        <taxon>Bacteria</taxon>
        <taxon>Bacillati</taxon>
        <taxon>Bacillota</taxon>
        <taxon>Clostridia</taxon>
        <taxon>Eubacteriales</taxon>
        <taxon>Clostridiaceae</taxon>
        <taxon>Clostridium</taxon>
    </lineage>
</organism>
<accession>A0A1S8L9E5</accession>
<keyword evidence="2" id="KW-1185">Reference proteome</keyword>
<dbReference type="KEGG" id="crw:CROST_009210"/>
<dbReference type="Proteomes" id="UP000190951">
    <property type="component" value="Chromosome"/>
</dbReference>
<reference evidence="1 2" key="1">
    <citation type="submission" date="2022-04" db="EMBL/GenBank/DDBJ databases">
        <title>Genome sequence of C. roseum typestrain.</title>
        <authorList>
            <person name="Poehlein A."/>
            <person name="Schoch T."/>
            <person name="Duerre P."/>
            <person name="Daniel R."/>
        </authorList>
    </citation>
    <scope>NUCLEOTIDE SEQUENCE [LARGE SCALE GENOMIC DNA]</scope>
    <source>
        <strain evidence="1 2">DSM 7320</strain>
    </source>
</reference>
<evidence type="ECO:0000313" key="1">
    <source>
        <dbReference type="EMBL" id="URZ10213.1"/>
    </source>
</evidence>
<name>A0A1S8L9E5_9CLOT</name>
<protein>
    <submittedName>
        <fullName evidence="1">Uncharacterized protein</fullName>
    </submittedName>
</protein>
<proteinExistence type="predicted"/>
<dbReference type="EMBL" id="CP096983">
    <property type="protein sequence ID" value="URZ10213.1"/>
    <property type="molecule type" value="Genomic_DNA"/>
</dbReference>
<evidence type="ECO:0000313" key="2">
    <source>
        <dbReference type="Proteomes" id="UP000190951"/>
    </source>
</evidence>
<dbReference type="RefSeq" id="WP_077834554.1">
    <property type="nucleotide sequence ID" value="NZ_CP096983.1"/>
</dbReference>